<gene>
    <name evidence="4" type="ORF">Pfra01_002255500</name>
</gene>
<proteinExistence type="predicted"/>
<dbReference type="Gene3D" id="3.30.200.20">
    <property type="entry name" value="Phosphorylase Kinase, domain 1"/>
    <property type="match status" value="1"/>
</dbReference>
<evidence type="ECO:0000313" key="4">
    <source>
        <dbReference type="EMBL" id="GMF54196.1"/>
    </source>
</evidence>
<dbReference type="PANTHER" id="PTHR44329:SF214">
    <property type="entry name" value="PROTEIN KINASE DOMAIN-CONTAINING PROTEIN"/>
    <property type="match status" value="1"/>
</dbReference>
<evidence type="ECO:0000256" key="1">
    <source>
        <dbReference type="SAM" id="MobiDB-lite"/>
    </source>
</evidence>
<dbReference type="InterPro" id="IPR051681">
    <property type="entry name" value="Ser/Thr_Kinases-Pseudokinases"/>
</dbReference>
<dbReference type="GO" id="GO:0004674">
    <property type="term" value="F:protein serine/threonine kinase activity"/>
    <property type="evidence" value="ECO:0007669"/>
    <property type="project" value="TreeGrafter"/>
</dbReference>
<feature type="domain" description="Protein kinase" evidence="3">
    <location>
        <begin position="164"/>
        <end position="488"/>
    </location>
</feature>
<evidence type="ECO:0000313" key="5">
    <source>
        <dbReference type="Proteomes" id="UP001165121"/>
    </source>
</evidence>
<dbReference type="AlphaFoldDB" id="A0A9W6Y735"/>
<feature type="transmembrane region" description="Helical" evidence="2">
    <location>
        <begin position="60"/>
        <end position="79"/>
    </location>
</feature>
<keyword evidence="5" id="KW-1185">Reference proteome</keyword>
<keyword evidence="2" id="KW-1133">Transmembrane helix</keyword>
<dbReference type="InterPro" id="IPR011009">
    <property type="entry name" value="Kinase-like_dom_sf"/>
</dbReference>
<dbReference type="Pfam" id="PF07714">
    <property type="entry name" value="PK_Tyr_Ser-Thr"/>
    <property type="match status" value="1"/>
</dbReference>
<dbReference type="GO" id="GO:0005524">
    <property type="term" value="F:ATP binding"/>
    <property type="evidence" value="ECO:0007669"/>
    <property type="project" value="InterPro"/>
</dbReference>
<keyword evidence="2" id="KW-0812">Transmembrane</keyword>
<dbReference type="OrthoDB" id="123249at2759"/>
<sequence>MTQQLKRVHLVILQAGSGITGNSTLDAGNDNSSSLPERTVQAPSPAASSSEGSSITDDELGIAVGGGLMIFVLICILFVGHKRRRRTDKDVVPAQSPGTLEASTRRSPADGGGQELFVLENGSYLSSSISFGSRPSCFLQADSEACDSWNHPQVLAVRVSASEISLDELVARGTNSEVYRGQYRGQVVAIKKPLPQWLRDRKNVDTFFQRVRLLTSPALAHPGIVSLLCVSWSSLVYVCMVSEFMAGGDLRSFLSRRQHQVCVARDDFAHRGFCRQKVYLASQIASALSFLHAQGLVHGAIRSQNVLLDGNLNAKLTSFQGSSVQPAIDCRRPSHDTAATSVSPKLLTGSVPIGVTDRLRRERTRLDALWCAPEVLCGERSNAQTDIFSLGVVLSELDSLAVPYGHSGRYGEHGDSAELLEKVAAGHVRVHFASSGRARHGRRGSSPLAEVDARLTAAVVRLGKSCVALDAVARPSAAIISAELQKLLQAPDAKLSHTLSKQALPG</sequence>
<protein>
    <submittedName>
        <fullName evidence="4">Unnamed protein product</fullName>
    </submittedName>
</protein>
<accession>A0A9W6Y735</accession>
<evidence type="ECO:0000256" key="2">
    <source>
        <dbReference type="SAM" id="Phobius"/>
    </source>
</evidence>
<dbReference type="Gene3D" id="1.10.510.10">
    <property type="entry name" value="Transferase(Phosphotransferase) domain 1"/>
    <property type="match status" value="1"/>
</dbReference>
<dbReference type="PROSITE" id="PS50011">
    <property type="entry name" value="PROTEIN_KINASE_DOM"/>
    <property type="match status" value="1"/>
</dbReference>
<keyword evidence="2" id="KW-0472">Membrane</keyword>
<feature type="region of interest" description="Disordered" evidence="1">
    <location>
        <begin position="22"/>
        <end position="55"/>
    </location>
</feature>
<reference evidence="4" key="1">
    <citation type="submission" date="2023-04" db="EMBL/GenBank/DDBJ databases">
        <title>Phytophthora fragariaefolia NBRC 109709.</title>
        <authorList>
            <person name="Ichikawa N."/>
            <person name="Sato H."/>
            <person name="Tonouchi N."/>
        </authorList>
    </citation>
    <scope>NUCLEOTIDE SEQUENCE</scope>
    <source>
        <strain evidence="4">NBRC 109709</strain>
    </source>
</reference>
<dbReference type="InterPro" id="IPR001245">
    <property type="entry name" value="Ser-Thr/Tyr_kinase_cat_dom"/>
</dbReference>
<feature type="region of interest" description="Disordered" evidence="1">
    <location>
        <begin position="87"/>
        <end position="112"/>
    </location>
</feature>
<feature type="compositionally biased region" description="Polar residues" evidence="1">
    <location>
        <begin position="22"/>
        <end position="36"/>
    </location>
</feature>
<name>A0A9W6Y735_9STRA</name>
<organism evidence="4 5">
    <name type="scientific">Phytophthora fragariaefolia</name>
    <dbReference type="NCBI Taxonomy" id="1490495"/>
    <lineage>
        <taxon>Eukaryota</taxon>
        <taxon>Sar</taxon>
        <taxon>Stramenopiles</taxon>
        <taxon>Oomycota</taxon>
        <taxon>Peronosporomycetes</taxon>
        <taxon>Peronosporales</taxon>
        <taxon>Peronosporaceae</taxon>
        <taxon>Phytophthora</taxon>
    </lineage>
</organism>
<dbReference type="EMBL" id="BSXT01003459">
    <property type="protein sequence ID" value="GMF54196.1"/>
    <property type="molecule type" value="Genomic_DNA"/>
</dbReference>
<feature type="compositionally biased region" description="Low complexity" evidence="1">
    <location>
        <begin position="42"/>
        <end position="54"/>
    </location>
</feature>
<dbReference type="Proteomes" id="UP001165121">
    <property type="component" value="Unassembled WGS sequence"/>
</dbReference>
<comment type="caution">
    <text evidence="4">The sequence shown here is derived from an EMBL/GenBank/DDBJ whole genome shotgun (WGS) entry which is preliminary data.</text>
</comment>
<dbReference type="SUPFAM" id="SSF56112">
    <property type="entry name" value="Protein kinase-like (PK-like)"/>
    <property type="match status" value="1"/>
</dbReference>
<dbReference type="PANTHER" id="PTHR44329">
    <property type="entry name" value="SERINE/THREONINE-PROTEIN KINASE TNNI3K-RELATED"/>
    <property type="match status" value="1"/>
</dbReference>
<evidence type="ECO:0000259" key="3">
    <source>
        <dbReference type="PROSITE" id="PS50011"/>
    </source>
</evidence>
<dbReference type="InterPro" id="IPR000719">
    <property type="entry name" value="Prot_kinase_dom"/>
</dbReference>